<sequence length="192" mass="22642">METLYELWGKRNPEWEERYQDSVISVFSDYGKGVNQYLDARGKIYGAGYEVFILAFFIGLYSNRTKPLVEDKAMRKHFGWAISNWGTGESKLGRTQYPRLREYMFAALIARTDIDFIALDKGEITPRKVVDELIKKMEEYANYGFDFMQEKMEQDPNYFFKETAFLRVFTSFLAKPEDKTEEENDEEPESLD</sequence>
<dbReference type="Proteomes" id="UP000003155">
    <property type="component" value="Unassembled WGS sequence"/>
</dbReference>
<protein>
    <submittedName>
        <fullName evidence="1">Conserved domain protein</fullName>
    </submittedName>
</protein>
<reference evidence="1 2" key="1">
    <citation type="submission" date="2011-02" db="EMBL/GenBank/DDBJ databases">
        <authorList>
            <person name="Durkin A.S."/>
            <person name="Madupu R."/>
            <person name="Torralba M."/>
            <person name="Gillis M."/>
            <person name="Methe B."/>
            <person name="Sutton G."/>
            <person name="Nelson K.E."/>
        </authorList>
    </citation>
    <scope>NUCLEOTIDE SEQUENCE [LARGE SCALE GENOMIC DNA]</scope>
    <source>
        <strain evidence="1 2">CRIS 18C-A</strain>
    </source>
</reference>
<name>F0H4G1_9BACT</name>
<comment type="caution">
    <text evidence="1">The sequence shown here is derived from an EMBL/GenBank/DDBJ whole genome shotgun (WGS) entry which is preliminary data.</text>
</comment>
<dbReference type="RefSeq" id="WP_004351772.1">
    <property type="nucleotide sequence ID" value="NZ_AEXO01000015.1"/>
</dbReference>
<gene>
    <name evidence="1" type="ORF">HMPREF9303_1531</name>
</gene>
<dbReference type="EMBL" id="AEXO01000015">
    <property type="protein sequence ID" value="EGC87321.1"/>
    <property type="molecule type" value="Genomic_DNA"/>
</dbReference>
<proteinExistence type="predicted"/>
<keyword evidence="2" id="KW-1185">Reference proteome</keyword>
<evidence type="ECO:0000313" key="2">
    <source>
        <dbReference type="Proteomes" id="UP000003155"/>
    </source>
</evidence>
<organism evidence="1 2">
    <name type="scientific">Prevotella denticola CRIS 18C-A</name>
    <dbReference type="NCBI Taxonomy" id="944557"/>
    <lineage>
        <taxon>Bacteria</taxon>
        <taxon>Pseudomonadati</taxon>
        <taxon>Bacteroidota</taxon>
        <taxon>Bacteroidia</taxon>
        <taxon>Bacteroidales</taxon>
        <taxon>Prevotellaceae</taxon>
        <taxon>Prevotella</taxon>
    </lineage>
</organism>
<accession>F0H4G1</accession>
<evidence type="ECO:0000313" key="1">
    <source>
        <dbReference type="EMBL" id="EGC87321.1"/>
    </source>
</evidence>
<dbReference type="AlphaFoldDB" id="F0H4G1"/>